<dbReference type="SUPFAM" id="SSF53448">
    <property type="entry name" value="Nucleotide-diphospho-sugar transferases"/>
    <property type="match status" value="2"/>
</dbReference>
<accession>A0A914ADU8</accession>
<protein>
    <recommendedName>
        <fullName evidence="3">Nucleotide-diphospho-sugar transferase domain-containing protein</fullName>
    </recommendedName>
</protein>
<dbReference type="PANTHER" id="PTHR47032">
    <property type="entry name" value="UDP-D-XYLOSE:L-FUCOSE ALPHA-1,3-D-XYLOSYLTRANSFERASE-RELATED"/>
    <property type="match status" value="1"/>
</dbReference>
<proteinExistence type="inferred from homology"/>
<dbReference type="GO" id="GO:0005794">
    <property type="term" value="C:Golgi apparatus"/>
    <property type="evidence" value="ECO:0007669"/>
    <property type="project" value="TreeGrafter"/>
</dbReference>
<dbReference type="EnsemblMetazoa" id="XM_038205733.1">
    <property type="protein sequence ID" value="XP_038061661.1"/>
    <property type="gene ID" value="LOC119732270"/>
</dbReference>
<feature type="domain" description="Nucleotide-diphospho-sugar transferase" evidence="3">
    <location>
        <begin position="479"/>
        <end position="670"/>
    </location>
</feature>
<feature type="transmembrane region" description="Helical" evidence="2">
    <location>
        <begin position="6"/>
        <end position="24"/>
    </location>
</feature>
<keyword evidence="5" id="KW-1185">Reference proteome</keyword>
<sequence length="690" mass="79654">MTRKTAFVLISTVAVIGLTYMYVISKRLVLHFQPHDGGFEVRSLQRKRPTSAHARAKAPPTATCTEHALSKKVNKVVLTTTNAAFLDFTDNWLESIKRTGACPNITIVAEDDVTLTYYTKRLTDYPGLHVVRTDSGVTSSKPLIFDTPIYRHFVNKRQRYIQEYLHNGYEVLFTDVDTYWFRDPYPFFEGNFDLAVEEDISRFYCAGFVYFKPTNRTLKFLQDWIQFMESDTRLKPDQEVMNKLIEQRKVPRLKVRVLDSKHFPNGKLYSSREWRGYHKRDVVVMHNNFIIGHDKKLERFHNYGLWLLQNETAMGRTPSPLYIQYKHYYGNEPLRQVNIGSSSVSQKMSSNIPSSTRKNRSTLRYGSFGLVFLAAIGFYASVQLSDTKHQPHSLPKVFAKGKGQSSLRTIQPAHAHEDETQDTPNVPPDARNVNHQCCTKTDVERRPGKIVLTTTNATFTDITDNWLESVRRTGACPYITIVAEDDVTMTYYSNITARYAGLHVVRTKHRKISTNLSEFAPGRQFVEKRLRIALPLLQDGYEVLSMDADTFWFRDPFPYFQDDFDLAVMELDLPAFYGAGFVYFKPSKNTIAFLKEWMLALNTNETLNPEQVMNELIQRKQVPGLEVSILGSDSFPNGEHFFDQKWRENKKEIVVVRDNAVVEHDVKVERFKERGLWFTEEGTGTSNKCV</sequence>
<dbReference type="Pfam" id="PF03407">
    <property type="entry name" value="Nucleotid_trans"/>
    <property type="match status" value="2"/>
</dbReference>
<keyword evidence="2" id="KW-0472">Membrane</keyword>
<organism evidence="4 5">
    <name type="scientific">Patiria miniata</name>
    <name type="common">Bat star</name>
    <name type="synonym">Asterina miniata</name>
    <dbReference type="NCBI Taxonomy" id="46514"/>
    <lineage>
        <taxon>Eukaryota</taxon>
        <taxon>Metazoa</taxon>
        <taxon>Echinodermata</taxon>
        <taxon>Eleutherozoa</taxon>
        <taxon>Asterozoa</taxon>
        <taxon>Asteroidea</taxon>
        <taxon>Valvatacea</taxon>
        <taxon>Valvatida</taxon>
        <taxon>Asterinidae</taxon>
        <taxon>Patiria</taxon>
    </lineage>
</organism>
<dbReference type="InterPro" id="IPR005069">
    <property type="entry name" value="Nucl-diP-sugar_transferase"/>
</dbReference>
<keyword evidence="2" id="KW-0812">Transmembrane</keyword>
<feature type="domain" description="Nucleotide-diphospho-sugar transferase" evidence="3">
    <location>
        <begin position="103"/>
        <end position="300"/>
    </location>
</feature>
<name>A0A914ADU8_PATMI</name>
<keyword evidence="2" id="KW-1133">Transmembrane helix</keyword>
<evidence type="ECO:0000256" key="2">
    <source>
        <dbReference type="SAM" id="Phobius"/>
    </source>
</evidence>
<dbReference type="GO" id="GO:0016757">
    <property type="term" value="F:glycosyltransferase activity"/>
    <property type="evidence" value="ECO:0007669"/>
    <property type="project" value="TreeGrafter"/>
</dbReference>
<dbReference type="AlphaFoldDB" id="A0A914ADU8"/>
<dbReference type="PANTHER" id="PTHR47032:SF1">
    <property type="entry name" value="UDP-D-XYLOSE:L-FUCOSE ALPHA-1,3-D-XYLOSYLTRANSFERASE-RELATED"/>
    <property type="match status" value="1"/>
</dbReference>
<comment type="similarity">
    <text evidence="1">Belongs to the glycosyltransferase 77 family.</text>
</comment>
<dbReference type="GeneID" id="119732270"/>
<evidence type="ECO:0000313" key="4">
    <source>
        <dbReference type="EnsemblMetazoa" id="XP_038061661.1"/>
    </source>
</evidence>
<dbReference type="InterPro" id="IPR029044">
    <property type="entry name" value="Nucleotide-diphossugar_trans"/>
</dbReference>
<dbReference type="RefSeq" id="XP_038061661.1">
    <property type="nucleotide sequence ID" value="XM_038205733.1"/>
</dbReference>
<evidence type="ECO:0000313" key="5">
    <source>
        <dbReference type="Proteomes" id="UP000887568"/>
    </source>
</evidence>
<evidence type="ECO:0000259" key="3">
    <source>
        <dbReference type="Pfam" id="PF03407"/>
    </source>
</evidence>
<dbReference type="OMA" id="NEAWIEP"/>
<evidence type="ECO:0000256" key="1">
    <source>
        <dbReference type="ARBA" id="ARBA00007033"/>
    </source>
</evidence>
<dbReference type="Proteomes" id="UP000887568">
    <property type="component" value="Unplaced"/>
</dbReference>
<reference evidence="4" key="1">
    <citation type="submission" date="2022-11" db="UniProtKB">
        <authorList>
            <consortium name="EnsemblMetazoa"/>
        </authorList>
    </citation>
    <scope>IDENTIFICATION</scope>
</reference>
<dbReference type="OrthoDB" id="1712432at2759"/>
<dbReference type="InterPro" id="IPR052636">
    <property type="entry name" value="UDP-D-xylose:L-fucose_XylT"/>
</dbReference>